<keyword evidence="3" id="KW-1185">Reference proteome</keyword>
<evidence type="ECO:0000313" key="3">
    <source>
        <dbReference type="Proteomes" id="UP001054945"/>
    </source>
</evidence>
<dbReference type="AlphaFoldDB" id="A0AAV4SUY1"/>
<organism evidence="2 3">
    <name type="scientific">Caerostris extrusa</name>
    <name type="common">Bark spider</name>
    <name type="synonym">Caerostris bankana</name>
    <dbReference type="NCBI Taxonomy" id="172846"/>
    <lineage>
        <taxon>Eukaryota</taxon>
        <taxon>Metazoa</taxon>
        <taxon>Ecdysozoa</taxon>
        <taxon>Arthropoda</taxon>
        <taxon>Chelicerata</taxon>
        <taxon>Arachnida</taxon>
        <taxon>Araneae</taxon>
        <taxon>Araneomorphae</taxon>
        <taxon>Entelegynae</taxon>
        <taxon>Araneoidea</taxon>
        <taxon>Araneidae</taxon>
        <taxon>Caerostris</taxon>
    </lineage>
</organism>
<dbReference type="EMBL" id="BPLR01010184">
    <property type="protein sequence ID" value="GIY37585.1"/>
    <property type="molecule type" value="Genomic_DNA"/>
</dbReference>
<reference evidence="2 3" key="1">
    <citation type="submission" date="2021-06" db="EMBL/GenBank/DDBJ databases">
        <title>Caerostris extrusa draft genome.</title>
        <authorList>
            <person name="Kono N."/>
            <person name="Arakawa K."/>
        </authorList>
    </citation>
    <scope>NUCLEOTIDE SEQUENCE [LARGE SCALE GENOMIC DNA]</scope>
</reference>
<feature type="region of interest" description="Disordered" evidence="1">
    <location>
        <begin position="1"/>
        <end position="21"/>
    </location>
</feature>
<sequence>MTVERQTKPNRWVVGGNKIPPTDQQVEVQPSEVLATFSMLDTITTTTKIFIILCLSQAPVIYTDGSKSDSGGMGNGVFVETSGRDFRRRFRNLDHSSVFCSELIGIKDLEPCSGIWCT</sequence>
<dbReference type="Proteomes" id="UP001054945">
    <property type="component" value="Unassembled WGS sequence"/>
</dbReference>
<evidence type="ECO:0000313" key="2">
    <source>
        <dbReference type="EMBL" id="GIY37585.1"/>
    </source>
</evidence>
<proteinExistence type="predicted"/>
<name>A0AAV4SUY1_CAEEX</name>
<protein>
    <submittedName>
        <fullName evidence="2">Uncharacterized protein</fullName>
    </submittedName>
</protein>
<accession>A0AAV4SUY1</accession>
<evidence type="ECO:0000256" key="1">
    <source>
        <dbReference type="SAM" id="MobiDB-lite"/>
    </source>
</evidence>
<comment type="caution">
    <text evidence="2">The sequence shown here is derived from an EMBL/GenBank/DDBJ whole genome shotgun (WGS) entry which is preliminary data.</text>
</comment>
<gene>
    <name evidence="2" type="ORF">CEXT_758551</name>
</gene>